<keyword evidence="3" id="KW-1185">Reference proteome</keyword>
<protein>
    <recommendedName>
        <fullName evidence="4">Integrase</fullName>
    </recommendedName>
</protein>
<accession>A0ABZ1H0G2</accession>
<dbReference type="RefSeq" id="WP_326756713.1">
    <property type="nucleotide sequence ID" value="NZ_CP109134.1"/>
</dbReference>
<sequence length="215" mass="23504">MIVSLVYQGTRKPPSIPAVLLRRDTSRDAGLLVLRHENAALRRQLDGSIRYEPADRLWFAALSGRIPRWCRREVFPATPPPRPVDTAGSSPPRGTAPHADTPDGRPPERRSGRSSCEWPRGTPGGASMHPGGAGRLGHSIAASTVWKIFHAAGVEPAPRRSGPTWREFLTARAEDIIATDFFHPDTVLGRRPYAPAFGEHDTGRLHITGITTHPT</sequence>
<proteinExistence type="predicted"/>
<dbReference type="Proteomes" id="UP001335325">
    <property type="component" value="Chromosome"/>
</dbReference>
<evidence type="ECO:0000256" key="1">
    <source>
        <dbReference type="SAM" id="MobiDB-lite"/>
    </source>
</evidence>
<name>A0ABZ1H0G2_9ACTN</name>
<evidence type="ECO:0008006" key="4">
    <source>
        <dbReference type="Google" id="ProtNLM"/>
    </source>
</evidence>
<evidence type="ECO:0000313" key="3">
    <source>
        <dbReference type="Proteomes" id="UP001335325"/>
    </source>
</evidence>
<evidence type="ECO:0000313" key="2">
    <source>
        <dbReference type="EMBL" id="WSD11042.1"/>
    </source>
</evidence>
<dbReference type="GeneID" id="91548649"/>
<feature type="compositionally biased region" description="Basic and acidic residues" evidence="1">
    <location>
        <begin position="100"/>
        <end position="111"/>
    </location>
</feature>
<dbReference type="EMBL" id="CP109134">
    <property type="protein sequence ID" value="WSD11042.1"/>
    <property type="molecule type" value="Genomic_DNA"/>
</dbReference>
<feature type="region of interest" description="Disordered" evidence="1">
    <location>
        <begin position="75"/>
        <end position="136"/>
    </location>
</feature>
<reference evidence="2 3" key="1">
    <citation type="submission" date="2022-10" db="EMBL/GenBank/DDBJ databases">
        <title>The complete genomes of actinobacterial strains from the NBC collection.</title>
        <authorList>
            <person name="Joergensen T.S."/>
            <person name="Alvarez Arevalo M."/>
            <person name="Sterndorff E.B."/>
            <person name="Faurdal D."/>
            <person name="Vuksanovic O."/>
            <person name="Mourched A.-S."/>
            <person name="Charusanti P."/>
            <person name="Shaw S."/>
            <person name="Blin K."/>
            <person name="Weber T."/>
        </authorList>
    </citation>
    <scope>NUCLEOTIDE SEQUENCE [LARGE SCALE GENOMIC DNA]</scope>
    <source>
        <strain evidence="2 3">NBC 01753</strain>
    </source>
</reference>
<gene>
    <name evidence="2" type="ORF">OIE73_38760</name>
</gene>
<organism evidence="2 3">
    <name type="scientific">Streptomyces hirsutus</name>
    <dbReference type="NCBI Taxonomy" id="35620"/>
    <lineage>
        <taxon>Bacteria</taxon>
        <taxon>Bacillati</taxon>
        <taxon>Actinomycetota</taxon>
        <taxon>Actinomycetes</taxon>
        <taxon>Kitasatosporales</taxon>
        <taxon>Streptomycetaceae</taxon>
        <taxon>Streptomyces</taxon>
    </lineage>
</organism>